<name>A0ABN1E1Q0_9ACTN</name>
<protein>
    <submittedName>
        <fullName evidence="1">Uncharacterized protein</fullName>
    </submittedName>
</protein>
<evidence type="ECO:0000313" key="1">
    <source>
        <dbReference type="EMBL" id="GAA0557319.1"/>
    </source>
</evidence>
<dbReference type="EMBL" id="BAAABZ010000072">
    <property type="protein sequence ID" value="GAA0557319.1"/>
    <property type="molecule type" value="Genomic_DNA"/>
</dbReference>
<proteinExistence type="predicted"/>
<accession>A0ABN1E1Q0</accession>
<reference evidence="1 2" key="1">
    <citation type="journal article" date="2019" name="Int. J. Syst. Evol. Microbiol.">
        <title>The Global Catalogue of Microorganisms (GCM) 10K type strain sequencing project: providing services to taxonomists for standard genome sequencing and annotation.</title>
        <authorList>
            <consortium name="The Broad Institute Genomics Platform"/>
            <consortium name="The Broad Institute Genome Sequencing Center for Infectious Disease"/>
            <person name="Wu L."/>
            <person name="Ma J."/>
        </authorList>
    </citation>
    <scope>NUCLEOTIDE SEQUENCE [LARGE SCALE GENOMIC DNA]</scope>
    <source>
        <strain evidence="1 2">JCM 5052</strain>
    </source>
</reference>
<keyword evidence="2" id="KW-1185">Reference proteome</keyword>
<dbReference type="Proteomes" id="UP001501576">
    <property type="component" value="Unassembled WGS sequence"/>
</dbReference>
<evidence type="ECO:0000313" key="2">
    <source>
        <dbReference type="Proteomes" id="UP001501576"/>
    </source>
</evidence>
<sequence>MTDAGVAHPLKAVADAGAPIPGAGGPAQPCPLTEPSRIGEWIEWTRGTVSVVGVVPRRGA</sequence>
<comment type="caution">
    <text evidence="1">The sequence shown here is derived from an EMBL/GenBank/DDBJ whole genome shotgun (WGS) entry which is preliminary data.</text>
</comment>
<gene>
    <name evidence="1" type="ORF">GCM10010390_69490</name>
</gene>
<organism evidence="1 2">
    <name type="scientific">Streptomyces mordarskii</name>
    <dbReference type="NCBI Taxonomy" id="1226758"/>
    <lineage>
        <taxon>Bacteria</taxon>
        <taxon>Bacillati</taxon>
        <taxon>Actinomycetota</taxon>
        <taxon>Actinomycetes</taxon>
        <taxon>Kitasatosporales</taxon>
        <taxon>Streptomycetaceae</taxon>
        <taxon>Streptomyces</taxon>
    </lineage>
</organism>